<proteinExistence type="predicted"/>
<reference evidence="1 2" key="1">
    <citation type="submission" date="2019-06" db="EMBL/GenBank/DDBJ databases">
        <title>WGS assembly of Gossypium darwinii.</title>
        <authorList>
            <person name="Chen Z.J."/>
            <person name="Sreedasyam A."/>
            <person name="Ando A."/>
            <person name="Song Q."/>
            <person name="De L."/>
            <person name="Hulse-Kemp A."/>
            <person name="Ding M."/>
            <person name="Ye W."/>
            <person name="Kirkbride R."/>
            <person name="Jenkins J."/>
            <person name="Plott C."/>
            <person name="Lovell J."/>
            <person name="Lin Y.-M."/>
            <person name="Vaughn R."/>
            <person name="Liu B."/>
            <person name="Li W."/>
            <person name="Simpson S."/>
            <person name="Scheffler B."/>
            <person name="Saski C."/>
            <person name="Grover C."/>
            <person name="Hu G."/>
            <person name="Conover J."/>
            <person name="Carlson J."/>
            <person name="Shu S."/>
            <person name="Boston L."/>
            <person name="Williams M."/>
            <person name="Peterson D."/>
            <person name="Mcgee K."/>
            <person name="Jones D."/>
            <person name="Wendel J."/>
            <person name="Stelly D."/>
            <person name="Grimwood J."/>
            <person name="Schmutz J."/>
        </authorList>
    </citation>
    <scope>NUCLEOTIDE SEQUENCE [LARGE SCALE GENOMIC DNA]</scope>
    <source>
        <strain evidence="1">1808015.09</strain>
    </source>
</reference>
<dbReference type="PANTHER" id="PTHR33696">
    <property type="entry name" value="T22J18.15-RELATED"/>
    <property type="match status" value="1"/>
</dbReference>
<name>A0A5D2CND7_GOSDA</name>
<dbReference type="EMBL" id="CM017705">
    <property type="protein sequence ID" value="TYG69496.1"/>
    <property type="molecule type" value="Genomic_DNA"/>
</dbReference>
<dbReference type="AlphaFoldDB" id="A0A5D2CND7"/>
<evidence type="ECO:0000313" key="2">
    <source>
        <dbReference type="Proteomes" id="UP000323506"/>
    </source>
</evidence>
<gene>
    <name evidence="1" type="ORF">ES288_D05G235000v1</name>
</gene>
<dbReference type="Proteomes" id="UP000323506">
    <property type="component" value="Chromosome D05"/>
</dbReference>
<organism evidence="1 2">
    <name type="scientific">Gossypium darwinii</name>
    <name type="common">Darwin's cotton</name>
    <name type="synonym">Gossypium barbadense var. darwinii</name>
    <dbReference type="NCBI Taxonomy" id="34276"/>
    <lineage>
        <taxon>Eukaryota</taxon>
        <taxon>Viridiplantae</taxon>
        <taxon>Streptophyta</taxon>
        <taxon>Embryophyta</taxon>
        <taxon>Tracheophyta</taxon>
        <taxon>Spermatophyta</taxon>
        <taxon>Magnoliopsida</taxon>
        <taxon>eudicotyledons</taxon>
        <taxon>Gunneridae</taxon>
        <taxon>Pentapetalae</taxon>
        <taxon>rosids</taxon>
        <taxon>malvids</taxon>
        <taxon>Malvales</taxon>
        <taxon>Malvaceae</taxon>
        <taxon>Malvoideae</taxon>
        <taxon>Gossypium</taxon>
    </lineage>
</organism>
<evidence type="ECO:0000313" key="1">
    <source>
        <dbReference type="EMBL" id="TYG69496.1"/>
    </source>
</evidence>
<sequence>MSLNVPFSWELKPGVSKLTCEETSIGVRYATLDLPPPPHLSKNALFCVNDLQGVLRPPPISPVRKGDVNKKEDRFVAAHRKCTMCSMNGKLGTDGENDTCRTRTIKDIFTSSWYRCGFFFGNGSKKGSRLVPLHQIPQHLTHQKSFRHQSNQNEKWICPYERLRRSLYVLATPVSAPKSKVWIFQSYVVRVHKRPQLLVFVSISESDRRRPLKFRQKARP</sequence>
<dbReference type="PANTHER" id="PTHR33696:SF23">
    <property type="entry name" value="OS03G0674900 PROTEIN"/>
    <property type="match status" value="1"/>
</dbReference>
<protein>
    <submittedName>
        <fullName evidence="1">Uncharacterized protein</fullName>
    </submittedName>
</protein>
<accession>A0A5D2CND7</accession>
<keyword evidence="2" id="KW-1185">Reference proteome</keyword>